<name>A0A0N9HZQ0_9PSEU</name>
<dbReference type="GO" id="GO:0000160">
    <property type="term" value="P:phosphorelay signal transduction system"/>
    <property type="evidence" value="ECO:0007669"/>
    <property type="project" value="InterPro"/>
</dbReference>
<protein>
    <recommendedName>
        <fullName evidence="5">OmpR/PhoB-type domain-containing protein</fullName>
    </recommendedName>
</protein>
<feature type="DNA-binding region" description="OmpR/PhoB-type" evidence="3">
    <location>
        <begin position="1"/>
        <end position="90"/>
    </location>
</feature>
<evidence type="ECO:0000313" key="6">
    <source>
        <dbReference type="EMBL" id="ALG09032.1"/>
    </source>
</evidence>
<dbReference type="AlphaFoldDB" id="A0A0N9HZQ0"/>
<dbReference type="STRING" id="860235.AOZ06_20810"/>
<sequence>MRFGILGGVEIRSAEGESLPVGGPRQRALLAVLLLDAGRVVPVERLLDGLYGDQPPSGATAALQSQVSRLRRTLPDGLIEFHPTGYRIAVDRESVDVHQFERLAEDGARALAHGDPARAANALGQALALWRGPVVALGDAATARLDELKLAAVEDLFDAQLALGKHTAVIPELRAHIERHPLRERPRGQLMLALHAAGRPAEALAEFGNARRTLADELGADPSAELAGIHMAVLKGERQPNSTIPAQLTSFVGRATELDRIAELFTGTRLVTITGPGGAGKTRLAVEVAARQARETCFVDLAALTHGADIPQAVLTALGVRDAGLLTAAGRDPVKRVVAALEDRPILLIMDNCEHVVADAATLVHRLLNACPDTRILATSREALVITGEHLCPLPSLPDTAAMQLFADRAAAISPGFRVTGHNTDAVRRICVALDGIPLAIELAAARLRALELTEIAARLDDRFALLSRGERTAAPRHRTLRAAVEWSWDLLEPAEQLLAARLTVFTGGATLAAAERVCQVPGTADLLASLVEKSLVENSGGRYRMLDTIHAFCAEHLTEPLDAAHARYFHELAEDASPHLRRSEQLEWLDRLDADRGNIHAALRWAVANDTTLALRMFGAFALYWYLRGLRGLAAPLAVDLLARIGTHPPADLDEEYVLCVLQAAWGRLDAVEWQDHLKHAEEFMTTPRGAIRRPHSAFLWAAATGPPTGEPARPLLDDDLWAEAFTTLGTALLHFFDGEVDAGDAKLRRALAGFRQTGDRLGTVLALDGLAHVADSRGDGQEFVEVITEAMELVGQLGSIDDTVSLLCRRAENLAHAGELAAARADYEEAVSLARRNGTAENLALAYWGLGEVARFDGDLATARRMQELALGKCTSGPFGLHEYRARVLTALARLAELEGDVPAARQRYDEAIRAAIAGRSLPLVARAAAGLAGLALRDGDGWLAAVLLGAGVAIKGMPFSGDPEIAALIADVRALTGAGPFDDAFERGARMTQSEALDLVGARRQRDRQRLVRGR</sequence>
<dbReference type="SUPFAM" id="SSF52540">
    <property type="entry name" value="P-loop containing nucleoside triphosphate hydrolases"/>
    <property type="match status" value="1"/>
</dbReference>
<comment type="similarity">
    <text evidence="1">Belongs to the AfsR/DnrI/RedD regulatory family.</text>
</comment>
<gene>
    <name evidence="6" type="ORF">AOZ06_20810</name>
</gene>
<dbReference type="GO" id="GO:0003677">
    <property type="term" value="F:DNA binding"/>
    <property type="evidence" value="ECO:0007669"/>
    <property type="project" value="UniProtKB-UniRule"/>
</dbReference>
<dbReference type="InterPro" id="IPR005158">
    <property type="entry name" value="BTAD"/>
</dbReference>
<dbReference type="InterPro" id="IPR049945">
    <property type="entry name" value="AAA_22"/>
</dbReference>
<dbReference type="Pfam" id="PF00486">
    <property type="entry name" value="Trans_reg_C"/>
    <property type="match status" value="1"/>
</dbReference>
<dbReference type="RefSeq" id="WP_054290936.1">
    <property type="nucleotide sequence ID" value="NZ_CP012752.1"/>
</dbReference>
<dbReference type="Gene3D" id="1.25.40.10">
    <property type="entry name" value="Tetratricopeptide repeat domain"/>
    <property type="match status" value="2"/>
</dbReference>
<dbReference type="InterPro" id="IPR027417">
    <property type="entry name" value="P-loop_NTPase"/>
</dbReference>
<dbReference type="Pfam" id="PF13424">
    <property type="entry name" value="TPR_12"/>
    <property type="match status" value="1"/>
</dbReference>
<dbReference type="Pfam" id="PF13401">
    <property type="entry name" value="AAA_22"/>
    <property type="match status" value="1"/>
</dbReference>
<proteinExistence type="inferred from homology"/>
<evidence type="ECO:0000313" key="7">
    <source>
        <dbReference type="Proteomes" id="UP000063699"/>
    </source>
</evidence>
<dbReference type="PANTHER" id="PTHR47691">
    <property type="entry name" value="REGULATOR-RELATED"/>
    <property type="match status" value="1"/>
</dbReference>
<accession>A0A0N9HZQ0</accession>
<keyword evidence="7" id="KW-1185">Reference proteome</keyword>
<dbReference type="GO" id="GO:0006355">
    <property type="term" value="P:regulation of DNA-templated transcription"/>
    <property type="evidence" value="ECO:0007669"/>
    <property type="project" value="InterPro"/>
</dbReference>
<evidence type="ECO:0000256" key="4">
    <source>
        <dbReference type="SAM" id="Coils"/>
    </source>
</evidence>
<evidence type="ECO:0000256" key="3">
    <source>
        <dbReference type="PROSITE-ProRule" id="PRU01091"/>
    </source>
</evidence>
<keyword evidence="4" id="KW-0175">Coiled coil</keyword>
<organism evidence="6 7">
    <name type="scientific">Kibdelosporangium phytohabitans</name>
    <dbReference type="NCBI Taxonomy" id="860235"/>
    <lineage>
        <taxon>Bacteria</taxon>
        <taxon>Bacillati</taxon>
        <taxon>Actinomycetota</taxon>
        <taxon>Actinomycetes</taxon>
        <taxon>Pseudonocardiales</taxon>
        <taxon>Pseudonocardiaceae</taxon>
        <taxon>Kibdelosporangium</taxon>
    </lineage>
</organism>
<dbReference type="KEGG" id="kphy:AOZ06_20810"/>
<dbReference type="InterPro" id="IPR016032">
    <property type="entry name" value="Sig_transdc_resp-reg_C-effctor"/>
</dbReference>
<dbReference type="InterPro" id="IPR001867">
    <property type="entry name" value="OmpR/PhoB-type_DNA-bd"/>
</dbReference>
<dbReference type="PANTHER" id="PTHR47691:SF3">
    <property type="entry name" value="HTH-TYPE TRANSCRIPTIONAL REGULATOR RV0890C-RELATED"/>
    <property type="match status" value="1"/>
</dbReference>
<feature type="coiled-coil region" evidence="4">
    <location>
        <begin position="883"/>
        <end position="917"/>
    </location>
</feature>
<dbReference type="SUPFAM" id="SSF48452">
    <property type="entry name" value="TPR-like"/>
    <property type="match status" value="2"/>
</dbReference>
<dbReference type="SMART" id="SM01043">
    <property type="entry name" value="BTAD"/>
    <property type="match status" value="1"/>
</dbReference>
<dbReference type="InterPro" id="IPR011990">
    <property type="entry name" value="TPR-like_helical_dom_sf"/>
</dbReference>
<dbReference type="SUPFAM" id="SSF46894">
    <property type="entry name" value="C-terminal effector domain of the bipartite response regulators"/>
    <property type="match status" value="1"/>
</dbReference>
<dbReference type="Pfam" id="PF03704">
    <property type="entry name" value="BTAD"/>
    <property type="match status" value="1"/>
</dbReference>
<dbReference type="OrthoDB" id="9812579at2"/>
<dbReference type="CDD" id="cd15831">
    <property type="entry name" value="BTAD"/>
    <property type="match status" value="1"/>
</dbReference>
<dbReference type="PRINTS" id="PR00364">
    <property type="entry name" value="DISEASERSIST"/>
</dbReference>
<dbReference type="Gene3D" id="1.10.10.10">
    <property type="entry name" value="Winged helix-like DNA-binding domain superfamily/Winged helix DNA-binding domain"/>
    <property type="match status" value="1"/>
</dbReference>
<dbReference type="SMART" id="SM00862">
    <property type="entry name" value="Trans_reg_C"/>
    <property type="match status" value="1"/>
</dbReference>
<evidence type="ECO:0000256" key="1">
    <source>
        <dbReference type="ARBA" id="ARBA00005820"/>
    </source>
</evidence>
<dbReference type="PROSITE" id="PS51755">
    <property type="entry name" value="OMPR_PHOB"/>
    <property type="match status" value="1"/>
</dbReference>
<evidence type="ECO:0000259" key="5">
    <source>
        <dbReference type="PROSITE" id="PS51755"/>
    </source>
</evidence>
<keyword evidence="2 3" id="KW-0238">DNA-binding</keyword>
<evidence type="ECO:0000256" key="2">
    <source>
        <dbReference type="ARBA" id="ARBA00023125"/>
    </source>
</evidence>
<reference evidence="6 7" key="1">
    <citation type="submission" date="2015-07" db="EMBL/GenBank/DDBJ databases">
        <title>Genome sequencing of Kibdelosporangium phytohabitans.</title>
        <authorList>
            <person name="Qin S."/>
            <person name="Xing K."/>
        </authorList>
    </citation>
    <scope>NUCLEOTIDE SEQUENCE [LARGE SCALE GENOMIC DNA]</scope>
    <source>
        <strain evidence="6 7">KLBMP1111</strain>
    </source>
</reference>
<dbReference type="InterPro" id="IPR036388">
    <property type="entry name" value="WH-like_DNA-bd_sf"/>
</dbReference>
<dbReference type="Proteomes" id="UP000063699">
    <property type="component" value="Chromosome"/>
</dbReference>
<dbReference type="EMBL" id="CP012752">
    <property type="protein sequence ID" value="ALG09032.1"/>
    <property type="molecule type" value="Genomic_DNA"/>
</dbReference>
<feature type="domain" description="OmpR/PhoB-type" evidence="5">
    <location>
        <begin position="1"/>
        <end position="90"/>
    </location>
</feature>
<dbReference type="GO" id="GO:0016887">
    <property type="term" value="F:ATP hydrolysis activity"/>
    <property type="evidence" value="ECO:0007669"/>
    <property type="project" value="InterPro"/>
</dbReference>